<feature type="compositionally biased region" description="Polar residues" evidence="1">
    <location>
        <begin position="754"/>
        <end position="768"/>
    </location>
</feature>
<dbReference type="PANTHER" id="PTHR48421">
    <property type="entry name" value="MYCBP-ASSOCIATED PROTEIN"/>
    <property type="match status" value="1"/>
</dbReference>
<dbReference type="InterPro" id="IPR013783">
    <property type="entry name" value="Ig-like_fold"/>
</dbReference>
<dbReference type="PANTHER" id="PTHR48421:SF1">
    <property type="entry name" value="MYCBP-ASSOCIATED PROTEIN"/>
    <property type="match status" value="1"/>
</dbReference>
<evidence type="ECO:0000313" key="2">
    <source>
        <dbReference type="Ensembl" id="ENSDLAP00005077560.1"/>
    </source>
</evidence>
<feature type="compositionally biased region" description="Basic and acidic residues" evidence="1">
    <location>
        <begin position="728"/>
        <end position="753"/>
    </location>
</feature>
<accession>A0A8P4K8A2</accession>
<dbReference type="Pfam" id="PF14646">
    <property type="entry name" value="MYCBPAP"/>
    <property type="match status" value="1"/>
</dbReference>
<proteinExistence type="predicted"/>
<dbReference type="Proteomes" id="UP000694389">
    <property type="component" value="Unassembled WGS sequence"/>
</dbReference>
<feature type="region of interest" description="Disordered" evidence="1">
    <location>
        <begin position="127"/>
        <end position="159"/>
    </location>
</feature>
<keyword evidence="3" id="KW-1185">Reference proteome</keyword>
<reference evidence="2" key="2">
    <citation type="submission" date="2025-09" db="UniProtKB">
        <authorList>
            <consortium name="Ensembl"/>
        </authorList>
    </citation>
    <scope>IDENTIFICATION</scope>
</reference>
<reference evidence="2" key="1">
    <citation type="submission" date="2025-08" db="UniProtKB">
        <authorList>
            <consortium name="Ensembl"/>
        </authorList>
    </citation>
    <scope>IDENTIFICATION</scope>
</reference>
<feature type="compositionally biased region" description="Basic and acidic residues" evidence="1">
    <location>
        <begin position="687"/>
        <end position="708"/>
    </location>
</feature>
<dbReference type="AlphaFoldDB" id="A0A8P4K8A2"/>
<feature type="compositionally biased region" description="Basic and acidic residues" evidence="1">
    <location>
        <begin position="127"/>
        <end position="157"/>
    </location>
</feature>
<dbReference type="Ensembl" id="ENSDLAT00005081275.1">
    <property type="protein sequence ID" value="ENSDLAP00005077560.1"/>
    <property type="gene ID" value="ENSDLAG00005031379.1"/>
</dbReference>
<dbReference type="InterPro" id="IPR032707">
    <property type="entry name" value="MYCBPAP"/>
</dbReference>
<organism evidence="2 3">
    <name type="scientific">Dicentrarchus labrax</name>
    <name type="common">European seabass</name>
    <name type="synonym">Morone labrax</name>
    <dbReference type="NCBI Taxonomy" id="13489"/>
    <lineage>
        <taxon>Eukaryota</taxon>
        <taxon>Metazoa</taxon>
        <taxon>Chordata</taxon>
        <taxon>Craniata</taxon>
        <taxon>Vertebrata</taxon>
        <taxon>Euteleostomi</taxon>
        <taxon>Actinopterygii</taxon>
        <taxon>Neopterygii</taxon>
        <taxon>Teleostei</taxon>
        <taxon>Neoteleostei</taxon>
        <taxon>Acanthomorphata</taxon>
        <taxon>Eupercaria</taxon>
        <taxon>Moronidae</taxon>
        <taxon>Dicentrarchus</taxon>
    </lineage>
</organism>
<name>A0A8P4K8A2_DICLA</name>
<dbReference type="GeneTree" id="ENSGT00640000091565"/>
<protein>
    <submittedName>
        <fullName evidence="2">Mycbp associated protein</fullName>
    </submittedName>
</protein>
<feature type="region of interest" description="Disordered" evidence="1">
    <location>
        <begin position="683"/>
        <end position="777"/>
    </location>
</feature>
<sequence>METKNKKLKTSEELHILVESQSKTSTLRGRDIQALAINPQDLHKLHIPKPPKGRQKPVLIACVSKTQPSDEDRNSVGHPVNLDLDSQALGYAGIRFDEQGMILPHSILGSLEDFRRYLEAKGETELAKRIPKSQKDPYEAPVRRHSDAVDKGRELSSDSRNIQSNALQHWHTHMMQRRRQQGFLSDLLDRPVENLLMNQANRFRETQEQREFLNQAIPLIHSGYGYRVGSEFWSLPQRYGDEMSGISATLTQTEQGRRGPVTHVGQPSSVRQESGIICAGTLRPASRTWDQSVYLQHRCQELGEVLQDLDIKKPDIDGLEVIGAGKPATFVTVCRSPLLEKEGEEKEHNKKKDLDPLAQYDNVRSDALLIPALRFCGQLASWTGNSATKQGEVGINATIFFEALTGERASSHLELHNEGSTAIFYNWQQLLVPHSFPNLLSQTKSPQFYFNCSSGVILPGDTQQVEFIFKSKKPGIKTELWQLNTHPVLLQGASMQVTLRGVALYQDKTADQRLFLETKLEKIVMVELCRSIVYEVLQGVHTPERPSSPAELYITEETEFLTKNPKLQYLDQPVEDLKRLWQEVNPGCSWDLSVDTLRQVVLSLPEQESAQEKSLAQLNSLLLQLSGPSELKHHHLTAATIGQQLWRKLLDRMDVEAMWLRNLLGLPERDTWINKKEESVITDADTADNKDEKSEKKGGAPAKEEKSGSRSRLKNGKKGESKSATTEKSAEDSRQKGKRRDEAGKRSRDKQGKEWSSLTDTRPESVSGQPPGDQNVELEVLDIYSRLLHKKVYALMEDLVDSLCDLMDELNERE</sequence>
<evidence type="ECO:0000256" key="1">
    <source>
        <dbReference type="SAM" id="MobiDB-lite"/>
    </source>
</evidence>
<evidence type="ECO:0000313" key="3">
    <source>
        <dbReference type="Proteomes" id="UP000694389"/>
    </source>
</evidence>
<dbReference type="Gene3D" id="2.60.40.10">
    <property type="entry name" value="Immunoglobulins"/>
    <property type="match status" value="1"/>
</dbReference>